<dbReference type="AlphaFoldDB" id="A0A8T0GZU9"/>
<dbReference type="EMBL" id="CM026429">
    <property type="protein sequence ID" value="KAG0564393.1"/>
    <property type="molecule type" value="Genomic_DNA"/>
</dbReference>
<keyword evidence="2" id="KW-1185">Reference proteome</keyword>
<comment type="caution">
    <text evidence="1">The sequence shown here is derived from an EMBL/GenBank/DDBJ whole genome shotgun (WGS) entry which is preliminary data.</text>
</comment>
<evidence type="ECO:0000313" key="1">
    <source>
        <dbReference type="EMBL" id="KAG0564393.1"/>
    </source>
</evidence>
<evidence type="ECO:0000313" key="2">
    <source>
        <dbReference type="Proteomes" id="UP000822688"/>
    </source>
</evidence>
<organism evidence="1 2">
    <name type="scientific">Ceratodon purpureus</name>
    <name type="common">Fire moss</name>
    <name type="synonym">Dicranum purpureum</name>
    <dbReference type="NCBI Taxonomy" id="3225"/>
    <lineage>
        <taxon>Eukaryota</taxon>
        <taxon>Viridiplantae</taxon>
        <taxon>Streptophyta</taxon>
        <taxon>Embryophyta</taxon>
        <taxon>Bryophyta</taxon>
        <taxon>Bryophytina</taxon>
        <taxon>Bryopsida</taxon>
        <taxon>Dicranidae</taxon>
        <taxon>Pseudoditrichales</taxon>
        <taxon>Ditrichaceae</taxon>
        <taxon>Ceratodon</taxon>
    </lineage>
</organism>
<dbReference type="Proteomes" id="UP000822688">
    <property type="component" value="Chromosome 8"/>
</dbReference>
<name>A0A8T0GZU9_CERPU</name>
<proteinExistence type="predicted"/>
<accession>A0A8T0GZU9</accession>
<gene>
    <name evidence="1" type="ORF">KC19_8G107200</name>
</gene>
<reference evidence="1" key="1">
    <citation type="submission" date="2020-06" db="EMBL/GenBank/DDBJ databases">
        <title>WGS assembly of Ceratodon purpureus strain R40.</title>
        <authorList>
            <person name="Carey S.B."/>
            <person name="Jenkins J."/>
            <person name="Shu S."/>
            <person name="Lovell J.T."/>
            <person name="Sreedasyam A."/>
            <person name="Maumus F."/>
            <person name="Tiley G.P."/>
            <person name="Fernandez-Pozo N."/>
            <person name="Barry K."/>
            <person name="Chen C."/>
            <person name="Wang M."/>
            <person name="Lipzen A."/>
            <person name="Daum C."/>
            <person name="Saski C.A."/>
            <person name="Payton A.C."/>
            <person name="Mcbreen J.C."/>
            <person name="Conrad R.E."/>
            <person name="Kollar L.M."/>
            <person name="Olsson S."/>
            <person name="Huttunen S."/>
            <person name="Landis J.B."/>
            <person name="Wickett N.J."/>
            <person name="Johnson M.G."/>
            <person name="Rensing S.A."/>
            <person name="Grimwood J."/>
            <person name="Schmutz J."/>
            <person name="Mcdaniel S.F."/>
        </authorList>
    </citation>
    <scope>NUCLEOTIDE SEQUENCE</scope>
    <source>
        <strain evidence="1">R40</strain>
    </source>
</reference>
<protein>
    <submittedName>
        <fullName evidence="1">Uncharacterized protein</fullName>
    </submittedName>
</protein>
<sequence>MYLQQSPRWRAQLKMVSRRYNSFAQKLSTIGVSLMQMHLQRAVDLFLVSAAIILPSFSTERGSYGGNGMSGS</sequence>